<comment type="caution">
    <text evidence="1">The sequence shown here is derived from an EMBL/GenBank/DDBJ whole genome shotgun (WGS) entry which is preliminary data.</text>
</comment>
<gene>
    <name evidence="1" type="ORF">LCGC14_1859970</name>
</gene>
<dbReference type="EMBL" id="LAZR01018806">
    <property type="protein sequence ID" value="KKL94911.1"/>
    <property type="molecule type" value="Genomic_DNA"/>
</dbReference>
<sequence>QKILSKKFKWLGPTGAHFFLWSVGEDAPPCEEVIKLS</sequence>
<protein>
    <submittedName>
        <fullName evidence="1">Uncharacterized protein</fullName>
    </submittedName>
</protein>
<reference evidence="1" key="1">
    <citation type="journal article" date="2015" name="Nature">
        <title>Complex archaea that bridge the gap between prokaryotes and eukaryotes.</title>
        <authorList>
            <person name="Spang A."/>
            <person name="Saw J.H."/>
            <person name="Jorgensen S.L."/>
            <person name="Zaremba-Niedzwiedzka K."/>
            <person name="Martijn J."/>
            <person name="Lind A.E."/>
            <person name="van Eijk R."/>
            <person name="Schleper C."/>
            <person name="Guy L."/>
            <person name="Ettema T.J."/>
        </authorList>
    </citation>
    <scope>NUCLEOTIDE SEQUENCE</scope>
</reference>
<feature type="non-terminal residue" evidence="1">
    <location>
        <position position="1"/>
    </location>
</feature>
<name>A0A0F9GW89_9ZZZZ</name>
<dbReference type="AlphaFoldDB" id="A0A0F9GW89"/>
<proteinExistence type="predicted"/>
<evidence type="ECO:0000313" key="1">
    <source>
        <dbReference type="EMBL" id="KKL94911.1"/>
    </source>
</evidence>
<accession>A0A0F9GW89</accession>
<organism evidence="1">
    <name type="scientific">marine sediment metagenome</name>
    <dbReference type="NCBI Taxonomy" id="412755"/>
    <lineage>
        <taxon>unclassified sequences</taxon>
        <taxon>metagenomes</taxon>
        <taxon>ecological metagenomes</taxon>
    </lineage>
</organism>